<sequence length="89" mass="9833">MIAKKELILPAKLESAARLMFSNPDDVAFENSVSISRRCNVSTTTLSRLAPRLGFSSFKEMQNCFRNDILDRKGSGNRANKATASIARP</sequence>
<reference evidence="2 3" key="1">
    <citation type="submission" date="2022-12" db="EMBL/GenBank/DDBJ databases">
        <authorList>
            <person name="Muema E."/>
        </authorList>
    </citation>
    <scope>NUCLEOTIDE SEQUENCE [LARGE SCALE GENOMIC DNA]</scope>
    <source>
        <strain evidence="3">1330</strain>
    </source>
</reference>
<name>A0ABU8K6J2_9HYPH</name>
<dbReference type="Gene3D" id="1.10.10.10">
    <property type="entry name" value="Winged helix-like DNA-binding domain superfamily/Winged helix DNA-binding domain"/>
    <property type="match status" value="1"/>
</dbReference>
<dbReference type="PROSITE" id="PS51071">
    <property type="entry name" value="HTH_RPIR"/>
    <property type="match status" value="1"/>
</dbReference>
<evidence type="ECO:0000313" key="3">
    <source>
        <dbReference type="Proteomes" id="UP001366503"/>
    </source>
</evidence>
<organism evidence="2 3">
    <name type="scientific">Mesorhizobium argentiipisi</name>
    <dbReference type="NCBI Taxonomy" id="3015175"/>
    <lineage>
        <taxon>Bacteria</taxon>
        <taxon>Pseudomonadati</taxon>
        <taxon>Pseudomonadota</taxon>
        <taxon>Alphaproteobacteria</taxon>
        <taxon>Hyphomicrobiales</taxon>
        <taxon>Phyllobacteriaceae</taxon>
        <taxon>Mesorhizobium</taxon>
    </lineage>
</organism>
<protein>
    <submittedName>
        <fullName evidence="2">MurR/RpiR family transcriptional regulator</fullName>
    </submittedName>
</protein>
<feature type="domain" description="HTH rpiR-type" evidence="1">
    <location>
        <begin position="1"/>
        <end position="72"/>
    </location>
</feature>
<dbReference type="SUPFAM" id="SSF46689">
    <property type="entry name" value="Homeodomain-like"/>
    <property type="match status" value="1"/>
</dbReference>
<dbReference type="InterPro" id="IPR000281">
    <property type="entry name" value="HTH_RpiR"/>
</dbReference>
<dbReference type="EMBL" id="JAPYKO010000001">
    <property type="protein sequence ID" value="MEI9400808.1"/>
    <property type="molecule type" value="Genomic_DNA"/>
</dbReference>
<dbReference type="InterPro" id="IPR036388">
    <property type="entry name" value="WH-like_DNA-bd_sf"/>
</dbReference>
<proteinExistence type="predicted"/>
<keyword evidence="3" id="KW-1185">Reference proteome</keyword>
<dbReference type="InterPro" id="IPR009057">
    <property type="entry name" value="Homeodomain-like_sf"/>
</dbReference>
<dbReference type="Proteomes" id="UP001366503">
    <property type="component" value="Unassembled WGS sequence"/>
</dbReference>
<dbReference type="RefSeq" id="WP_337091110.1">
    <property type="nucleotide sequence ID" value="NZ_JAPYKO010000001.1"/>
</dbReference>
<evidence type="ECO:0000313" key="2">
    <source>
        <dbReference type="EMBL" id="MEI9400808.1"/>
    </source>
</evidence>
<comment type="caution">
    <text evidence="2">The sequence shown here is derived from an EMBL/GenBank/DDBJ whole genome shotgun (WGS) entry which is preliminary data.</text>
</comment>
<gene>
    <name evidence="2" type="ORF">O7A05_01125</name>
</gene>
<evidence type="ECO:0000259" key="1">
    <source>
        <dbReference type="PROSITE" id="PS51071"/>
    </source>
</evidence>
<accession>A0ABU8K6J2</accession>